<evidence type="ECO:0000313" key="2">
    <source>
        <dbReference type="EMBL" id="QLJ12436.1"/>
    </source>
</evidence>
<name>A0A1Y5KML9_PSEPU</name>
<dbReference type="Pfam" id="PF20026">
    <property type="entry name" value="DUF6434"/>
    <property type="match status" value="1"/>
</dbReference>
<proteinExistence type="predicted"/>
<dbReference type="AlphaFoldDB" id="A0A1Y5KML9"/>
<gene>
    <name evidence="2" type="ORF">H0H12_18440</name>
</gene>
<protein>
    <recommendedName>
        <fullName evidence="1">DUF6434 domain-containing protein</fullName>
    </recommendedName>
</protein>
<dbReference type="Proteomes" id="UP000510934">
    <property type="component" value="Chromosome"/>
</dbReference>
<dbReference type="RefSeq" id="WP_017148244.1">
    <property type="nucleotide sequence ID" value="NZ_CP043576.1"/>
</dbReference>
<sequence length="68" mass="7833">MTVDWHAGPITRTTPLDKHYRNTQKVRQFLLSECGAAFKFDRGFMLWIKSGTPSTMGDVADEWLRRCG</sequence>
<accession>A0A1Y5KML9</accession>
<dbReference type="InterPro" id="IPR045492">
    <property type="entry name" value="DUF6434"/>
</dbReference>
<reference evidence="2 3" key="1">
    <citation type="journal article" date="2009" name="Mikrobiologiia">
        <title>[Phenanthren biodegradation and interaction of Pseudomonas putida BS3701 and Burkholderia sp.BS3702 in plant rhizosphere].</title>
        <authorList>
            <person name="Ovchinnikova A.A."/>
            <person name="Vetrova A.A."/>
            <person name="Filonov A.E."/>
            <person name="Boronin A.M."/>
        </authorList>
    </citation>
    <scope>NUCLEOTIDE SEQUENCE [LARGE SCALE GENOMIC DNA]</scope>
    <source>
        <strain evidence="2 3">BS3701</strain>
    </source>
</reference>
<evidence type="ECO:0000313" key="3">
    <source>
        <dbReference type="Proteomes" id="UP000510934"/>
    </source>
</evidence>
<dbReference type="EMBL" id="CP059052">
    <property type="protein sequence ID" value="QLJ12436.1"/>
    <property type="molecule type" value="Genomic_DNA"/>
</dbReference>
<evidence type="ECO:0000259" key="1">
    <source>
        <dbReference type="Pfam" id="PF20026"/>
    </source>
</evidence>
<feature type="domain" description="DUF6434" evidence="1">
    <location>
        <begin position="3"/>
        <end position="66"/>
    </location>
</feature>
<organism evidence="2 3">
    <name type="scientific">Pseudomonas putida</name>
    <name type="common">Arthrobacter siderocapsulatus</name>
    <dbReference type="NCBI Taxonomy" id="303"/>
    <lineage>
        <taxon>Bacteria</taxon>
        <taxon>Pseudomonadati</taxon>
        <taxon>Pseudomonadota</taxon>
        <taxon>Gammaproteobacteria</taxon>
        <taxon>Pseudomonadales</taxon>
        <taxon>Pseudomonadaceae</taxon>
        <taxon>Pseudomonas</taxon>
    </lineage>
</organism>